<reference evidence="1 2" key="1">
    <citation type="submission" date="2018-06" db="EMBL/GenBank/DDBJ databases">
        <title>Comparative genomics reveals the genomic features of Rhizophagus irregularis, R. cerebriforme, R. diaphanum and Gigaspora rosea, and their symbiotic lifestyle signature.</title>
        <authorList>
            <person name="Morin E."/>
            <person name="San Clemente H."/>
            <person name="Chen E.C.H."/>
            <person name="De La Providencia I."/>
            <person name="Hainaut M."/>
            <person name="Kuo A."/>
            <person name="Kohler A."/>
            <person name="Murat C."/>
            <person name="Tang N."/>
            <person name="Roy S."/>
            <person name="Loubradou J."/>
            <person name="Henrissat B."/>
            <person name="Grigoriev I.V."/>
            <person name="Corradi N."/>
            <person name="Roux C."/>
            <person name="Martin F.M."/>
        </authorList>
    </citation>
    <scope>NUCLEOTIDE SEQUENCE [LARGE SCALE GENOMIC DNA]</scope>
    <source>
        <strain evidence="1 2">DAOM 194757</strain>
    </source>
</reference>
<dbReference type="EMBL" id="QKWP01002550">
    <property type="protein sequence ID" value="RIB02909.1"/>
    <property type="molecule type" value="Genomic_DNA"/>
</dbReference>
<dbReference type="Proteomes" id="UP000266673">
    <property type="component" value="Unassembled WGS sequence"/>
</dbReference>
<name>A0A397U2A8_9GLOM</name>
<dbReference type="STRING" id="44941.A0A397U2A8"/>
<keyword evidence="2" id="KW-1185">Reference proteome</keyword>
<comment type="caution">
    <text evidence="1">The sequence shown here is derived from an EMBL/GenBank/DDBJ whole genome shotgun (WGS) entry which is preliminary data.</text>
</comment>
<dbReference type="OrthoDB" id="2435887at2759"/>
<accession>A0A397U2A8</accession>
<proteinExistence type="predicted"/>
<evidence type="ECO:0000313" key="1">
    <source>
        <dbReference type="EMBL" id="RIB02909.1"/>
    </source>
</evidence>
<gene>
    <name evidence="1" type="ORF">C2G38_2226505</name>
</gene>
<protein>
    <submittedName>
        <fullName evidence="1">Uncharacterized protein</fullName>
    </submittedName>
</protein>
<organism evidence="1 2">
    <name type="scientific">Gigaspora rosea</name>
    <dbReference type="NCBI Taxonomy" id="44941"/>
    <lineage>
        <taxon>Eukaryota</taxon>
        <taxon>Fungi</taxon>
        <taxon>Fungi incertae sedis</taxon>
        <taxon>Mucoromycota</taxon>
        <taxon>Glomeromycotina</taxon>
        <taxon>Glomeromycetes</taxon>
        <taxon>Diversisporales</taxon>
        <taxon>Gigasporaceae</taxon>
        <taxon>Gigaspora</taxon>
    </lineage>
</organism>
<dbReference type="AlphaFoldDB" id="A0A397U2A8"/>
<sequence>MTSKSVDFLSHKTCNNCHEFKEINEFLKNNKALVWCQLCRNKRTISQLNKNNNQRHEATITYSDIDEFVYNSLTSLEDTNDFYEDNNVELVISFDVELSFLFTTILDENKENFNDNENLYLEVASCTAKFIKNGDEVHRDTPIRIEQYNCEGVIKIKILVFLNIIKIDCSHLILHPRPIHVATTLEVQEFIRNSINYLVLELHRQIRKKELKGYENLTVQQTYFWWSKESQKMYHCNSDPFILTKLLLNEYNQKIIIDITTPTPALGFLTLCSWHVLRAIKQRIASNQQNSNCSYDPIVAYQKCSAVDPCWKKFDNHVMFVFCPSNLRKQVIDLVKLHYNRHILLPKSNSEYYMSLQAIWEDCVKEIVSFCKKNNLIDLWIYLWNNWYCQKRWILWARAANINSVSKVDIDFFKRVQQNGNYPIIATYEGEFVNFHNSKVLEISMIKS</sequence>
<evidence type="ECO:0000313" key="2">
    <source>
        <dbReference type="Proteomes" id="UP000266673"/>
    </source>
</evidence>